<gene>
    <name evidence="11" type="ORF">PYX00_008434</name>
</gene>
<feature type="transmembrane region" description="Helical" evidence="10">
    <location>
        <begin position="310"/>
        <end position="329"/>
    </location>
</feature>
<dbReference type="Pfam" id="PF08449">
    <property type="entry name" value="UAA"/>
    <property type="match status" value="1"/>
</dbReference>
<name>A0AAW2HNC7_9NEOP</name>
<comment type="subcellular location">
    <subcellularLocation>
        <location evidence="1">Golgi apparatus membrane</location>
        <topology evidence="1">Multi-pass membrane protein</topology>
    </subcellularLocation>
</comment>
<feature type="transmembrane region" description="Helical" evidence="10">
    <location>
        <begin position="183"/>
        <end position="201"/>
    </location>
</feature>
<dbReference type="PANTHER" id="PTHR10778:SF8">
    <property type="entry name" value="ADENOSINE 3'-PHOSPHO 5'-PHOSPHOSULFATE TRANSPORTER 2"/>
    <property type="match status" value="1"/>
</dbReference>
<accession>A0AAW2HNC7</accession>
<feature type="transmembrane region" description="Helical" evidence="10">
    <location>
        <begin position="40"/>
        <end position="58"/>
    </location>
</feature>
<dbReference type="InterPro" id="IPR013657">
    <property type="entry name" value="SCL35B1-4/HUT1"/>
</dbReference>
<keyword evidence="3" id="KW-0813">Transport</keyword>
<protein>
    <recommendedName>
        <fullName evidence="7">Adenosine 3'-phospho 5'-phosphosulfate transporter 2</fullName>
    </recommendedName>
    <alternativeName>
        <fullName evidence="8">PAPS transporter 2</fullName>
    </alternativeName>
    <alternativeName>
        <fullName evidence="9">Solute carrier family 35 member B3 homolog</fullName>
    </alternativeName>
</protein>
<evidence type="ECO:0000256" key="9">
    <source>
        <dbReference type="ARBA" id="ARBA00042729"/>
    </source>
</evidence>
<dbReference type="EMBL" id="JARGDH010000004">
    <property type="protein sequence ID" value="KAL0271299.1"/>
    <property type="molecule type" value="Genomic_DNA"/>
</dbReference>
<feature type="transmembrane region" description="Helical" evidence="10">
    <location>
        <begin position="221"/>
        <end position="242"/>
    </location>
</feature>
<evidence type="ECO:0000256" key="2">
    <source>
        <dbReference type="ARBA" id="ARBA00010694"/>
    </source>
</evidence>
<comment type="similarity">
    <text evidence="2">Belongs to the nucleotide-sugar transporter family. SLC35B subfamily.</text>
</comment>
<evidence type="ECO:0000313" key="11">
    <source>
        <dbReference type="EMBL" id="KAL0271299.1"/>
    </source>
</evidence>
<feature type="transmembrane region" description="Helical" evidence="10">
    <location>
        <begin position="254"/>
        <end position="276"/>
    </location>
</feature>
<reference evidence="11" key="1">
    <citation type="journal article" date="2024" name="Gigascience">
        <title>Chromosome-level genome of the poultry shaft louse Menopon gallinae provides insight into the host-switching and adaptive evolution of parasitic lice.</title>
        <authorList>
            <person name="Xu Y."/>
            <person name="Ma L."/>
            <person name="Liu S."/>
            <person name="Liang Y."/>
            <person name="Liu Q."/>
            <person name="He Z."/>
            <person name="Tian L."/>
            <person name="Duan Y."/>
            <person name="Cai W."/>
            <person name="Li H."/>
            <person name="Song F."/>
        </authorList>
    </citation>
    <scope>NUCLEOTIDE SEQUENCE</scope>
    <source>
        <strain evidence="11">Cailab_2023a</strain>
    </source>
</reference>
<dbReference type="GO" id="GO:0005789">
    <property type="term" value="C:endoplasmic reticulum membrane"/>
    <property type="evidence" value="ECO:0007669"/>
    <property type="project" value="TreeGrafter"/>
</dbReference>
<evidence type="ECO:0000256" key="6">
    <source>
        <dbReference type="ARBA" id="ARBA00023136"/>
    </source>
</evidence>
<feature type="transmembrane region" description="Helical" evidence="10">
    <location>
        <begin position="132"/>
        <end position="149"/>
    </location>
</feature>
<dbReference type="GO" id="GO:0046964">
    <property type="term" value="F:3'-phosphoadenosine 5'-phosphosulfate transmembrane transporter activity"/>
    <property type="evidence" value="ECO:0007669"/>
    <property type="project" value="TreeGrafter"/>
</dbReference>
<evidence type="ECO:0000256" key="3">
    <source>
        <dbReference type="ARBA" id="ARBA00022448"/>
    </source>
</evidence>
<keyword evidence="4 10" id="KW-0812">Transmembrane</keyword>
<evidence type="ECO:0000256" key="8">
    <source>
        <dbReference type="ARBA" id="ARBA00041866"/>
    </source>
</evidence>
<feature type="transmembrane region" description="Helical" evidence="10">
    <location>
        <begin position="70"/>
        <end position="88"/>
    </location>
</feature>
<dbReference type="AlphaFoldDB" id="A0AAW2HNC7"/>
<proteinExistence type="inferred from homology"/>
<sequence length="374" mass="42091">MGNEKEYNINIGDDSSKTSDSDKVTILWCDITNCSKSTQFACCCVGIFFFYLLYGYLLELIFTVEGSKQNGWYLTLMQFGFYAVFGWIEKFFLGNGDRKIPIRIYIVLAGLTLGTMGFSNTSLQYLNYPTQVIFKSCKLIPVLIGGILIQKKKYGSLDFLAAVCMCIGLTWFTLAGSYSSPNFNIMGVMIISAALVCDAAIGNVQEKIMKKYKASNTEVVYYSYALGFIYLFIILVLTGKFFEGFNFCLHNPLSTYGYGLLFSASGYLGIQIILTLVKTCGALVAATVTTCRKAISIILSFIFFSKPFTMGYLWSGLIVVLGIYLNILAKNKKNFSLVEFCLKHCYLARVFFNFCNFKTSCDWKKKKRDFYAVV</sequence>
<organism evidence="11">
    <name type="scientific">Menopon gallinae</name>
    <name type="common">poultry shaft louse</name>
    <dbReference type="NCBI Taxonomy" id="328185"/>
    <lineage>
        <taxon>Eukaryota</taxon>
        <taxon>Metazoa</taxon>
        <taxon>Ecdysozoa</taxon>
        <taxon>Arthropoda</taxon>
        <taxon>Hexapoda</taxon>
        <taxon>Insecta</taxon>
        <taxon>Pterygota</taxon>
        <taxon>Neoptera</taxon>
        <taxon>Paraneoptera</taxon>
        <taxon>Psocodea</taxon>
        <taxon>Troctomorpha</taxon>
        <taxon>Phthiraptera</taxon>
        <taxon>Amblycera</taxon>
        <taxon>Menoponidae</taxon>
        <taxon>Menopon</taxon>
    </lineage>
</organism>
<evidence type="ECO:0000256" key="4">
    <source>
        <dbReference type="ARBA" id="ARBA00022692"/>
    </source>
</evidence>
<evidence type="ECO:0000256" key="1">
    <source>
        <dbReference type="ARBA" id="ARBA00004653"/>
    </source>
</evidence>
<comment type="caution">
    <text evidence="11">The sequence shown here is derived from an EMBL/GenBank/DDBJ whole genome shotgun (WGS) entry which is preliminary data.</text>
</comment>
<feature type="transmembrane region" description="Helical" evidence="10">
    <location>
        <begin position="283"/>
        <end position="304"/>
    </location>
</feature>
<dbReference type="PANTHER" id="PTHR10778">
    <property type="entry name" value="SOLUTE CARRIER FAMILY 35 MEMBER B"/>
    <property type="match status" value="1"/>
</dbReference>
<evidence type="ECO:0000256" key="10">
    <source>
        <dbReference type="SAM" id="Phobius"/>
    </source>
</evidence>
<keyword evidence="5 10" id="KW-1133">Transmembrane helix</keyword>
<dbReference type="GO" id="GO:0000139">
    <property type="term" value="C:Golgi membrane"/>
    <property type="evidence" value="ECO:0007669"/>
    <property type="project" value="UniProtKB-SubCell"/>
</dbReference>
<evidence type="ECO:0000256" key="5">
    <source>
        <dbReference type="ARBA" id="ARBA00022989"/>
    </source>
</evidence>
<evidence type="ECO:0000256" key="7">
    <source>
        <dbReference type="ARBA" id="ARBA00039669"/>
    </source>
</evidence>
<feature type="transmembrane region" description="Helical" evidence="10">
    <location>
        <begin position="156"/>
        <end position="177"/>
    </location>
</feature>
<feature type="transmembrane region" description="Helical" evidence="10">
    <location>
        <begin position="100"/>
        <end position="120"/>
    </location>
</feature>
<keyword evidence="6 10" id="KW-0472">Membrane</keyword>